<evidence type="ECO:0000313" key="1">
    <source>
        <dbReference type="EMBL" id="KZP07603.1"/>
    </source>
</evidence>
<gene>
    <name evidence="1" type="ORF">FIBSPDRAFT_965502</name>
</gene>
<protein>
    <submittedName>
        <fullName evidence="1">Uncharacterized protein</fullName>
    </submittedName>
</protein>
<accession>A0A165WF56</accession>
<dbReference type="AlphaFoldDB" id="A0A165WF56"/>
<evidence type="ECO:0000313" key="2">
    <source>
        <dbReference type="Proteomes" id="UP000076532"/>
    </source>
</evidence>
<sequence>MESVAGTRSVEIDAAEMKRQARLENEEVVDRQLNKYYVDEGILDVDHPGWVYFKLDLLRLKRTSMREGTFQSLAVSHGDAADPQHELSTIEVPPEKIAELLAEGRIDELTELLVEAGREYNMDHTMTGDII</sequence>
<dbReference type="EMBL" id="KV417745">
    <property type="protein sequence ID" value="KZP07603.1"/>
    <property type="molecule type" value="Genomic_DNA"/>
</dbReference>
<dbReference type="Proteomes" id="UP000076532">
    <property type="component" value="Unassembled WGS sequence"/>
</dbReference>
<name>A0A165WF56_9AGAM</name>
<reference evidence="1 2" key="1">
    <citation type="journal article" date="2016" name="Mol. Biol. Evol.">
        <title>Comparative Genomics of Early-Diverging Mushroom-Forming Fungi Provides Insights into the Origins of Lignocellulose Decay Capabilities.</title>
        <authorList>
            <person name="Nagy L.G."/>
            <person name="Riley R."/>
            <person name="Tritt A."/>
            <person name="Adam C."/>
            <person name="Daum C."/>
            <person name="Floudas D."/>
            <person name="Sun H."/>
            <person name="Yadav J.S."/>
            <person name="Pangilinan J."/>
            <person name="Larsson K.H."/>
            <person name="Matsuura K."/>
            <person name="Barry K."/>
            <person name="Labutti K."/>
            <person name="Kuo R."/>
            <person name="Ohm R.A."/>
            <person name="Bhattacharya S.S."/>
            <person name="Shirouzu T."/>
            <person name="Yoshinaga Y."/>
            <person name="Martin F.M."/>
            <person name="Grigoriev I.V."/>
            <person name="Hibbett D.S."/>
        </authorList>
    </citation>
    <scope>NUCLEOTIDE SEQUENCE [LARGE SCALE GENOMIC DNA]</scope>
    <source>
        <strain evidence="1 2">CBS 109695</strain>
    </source>
</reference>
<keyword evidence="2" id="KW-1185">Reference proteome</keyword>
<proteinExistence type="predicted"/>
<organism evidence="1 2">
    <name type="scientific">Athelia psychrophila</name>
    <dbReference type="NCBI Taxonomy" id="1759441"/>
    <lineage>
        <taxon>Eukaryota</taxon>
        <taxon>Fungi</taxon>
        <taxon>Dikarya</taxon>
        <taxon>Basidiomycota</taxon>
        <taxon>Agaricomycotina</taxon>
        <taxon>Agaricomycetes</taxon>
        <taxon>Agaricomycetidae</taxon>
        <taxon>Atheliales</taxon>
        <taxon>Atheliaceae</taxon>
        <taxon>Athelia</taxon>
    </lineage>
</organism>